<name>A0A0R1Y079_9LACO</name>
<dbReference type="eggNOG" id="COG1057">
    <property type="taxonomic scope" value="Bacteria"/>
</dbReference>
<keyword evidence="8 10" id="KW-0520">NAD</keyword>
<feature type="domain" description="Cytidyltransferase-like" evidence="11">
    <location>
        <begin position="32"/>
        <end position="188"/>
    </location>
</feature>
<evidence type="ECO:0000256" key="9">
    <source>
        <dbReference type="ARBA" id="ARBA00048721"/>
    </source>
</evidence>
<reference evidence="12 13" key="1">
    <citation type="journal article" date="2015" name="Genome Announc.">
        <title>Expanding the biotechnology potential of lactobacilli through comparative genomics of 213 strains and associated genera.</title>
        <authorList>
            <person name="Sun Z."/>
            <person name="Harris H.M."/>
            <person name="McCann A."/>
            <person name="Guo C."/>
            <person name="Argimon S."/>
            <person name="Zhang W."/>
            <person name="Yang X."/>
            <person name="Jeffery I.B."/>
            <person name="Cooney J.C."/>
            <person name="Kagawa T.F."/>
            <person name="Liu W."/>
            <person name="Song Y."/>
            <person name="Salvetti E."/>
            <person name="Wrobel A."/>
            <person name="Rasinkangas P."/>
            <person name="Parkhill J."/>
            <person name="Rea M.C."/>
            <person name="O'Sullivan O."/>
            <person name="Ritari J."/>
            <person name="Douillard F.P."/>
            <person name="Paul Ross R."/>
            <person name="Yang R."/>
            <person name="Briner A.E."/>
            <person name="Felis G.E."/>
            <person name="de Vos W.M."/>
            <person name="Barrangou R."/>
            <person name="Klaenhammer T.R."/>
            <person name="Caufield P.W."/>
            <person name="Cui Y."/>
            <person name="Zhang H."/>
            <person name="O'Toole P.W."/>
        </authorList>
    </citation>
    <scope>NUCLEOTIDE SEQUENCE [LARGE SCALE GENOMIC DNA]</scope>
    <source>
        <strain evidence="12 13">DSM 18527</strain>
    </source>
</reference>
<evidence type="ECO:0000256" key="1">
    <source>
        <dbReference type="ARBA" id="ARBA00002324"/>
    </source>
</evidence>
<dbReference type="HAMAP" id="MF_00244">
    <property type="entry name" value="NaMN_adenylyltr"/>
    <property type="match status" value="1"/>
</dbReference>
<keyword evidence="7 10" id="KW-0067">ATP-binding</keyword>
<dbReference type="GO" id="GO:0005524">
    <property type="term" value="F:ATP binding"/>
    <property type="evidence" value="ECO:0007669"/>
    <property type="project" value="UniProtKB-KW"/>
</dbReference>
<dbReference type="InterPro" id="IPR005248">
    <property type="entry name" value="NadD/NMNAT"/>
</dbReference>
<evidence type="ECO:0000256" key="2">
    <source>
        <dbReference type="ARBA" id="ARBA00005019"/>
    </source>
</evidence>
<evidence type="ECO:0000256" key="10">
    <source>
        <dbReference type="HAMAP-Rule" id="MF_00244"/>
    </source>
</evidence>
<keyword evidence="3 10" id="KW-0662">Pyridine nucleotide biosynthesis</keyword>
<keyword evidence="5 10" id="KW-0548">Nucleotidyltransferase</keyword>
<dbReference type="UniPathway" id="UPA00253">
    <property type="reaction ID" value="UER00332"/>
</dbReference>
<evidence type="ECO:0000256" key="4">
    <source>
        <dbReference type="ARBA" id="ARBA00022679"/>
    </source>
</evidence>
<keyword evidence="13" id="KW-1185">Reference proteome</keyword>
<evidence type="ECO:0000259" key="11">
    <source>
        <dbReference type="Pfam" id="PF01467"/>
    </source>
</evidence>
<evidence type="ECO:0000256" key="8">
    <source>
        <dbReference type="ARBA" id="ARBA00023027"/>
    </source>
</evidence>
<dbReference type="CDD" id="cd02165">
    <property type="entry name" value="NMNAT"/>
    <property type="match status" value="1"/>
</dbReference>
<gene>
    <name evidence="10" type="primary">nadD</name>
    <name evidence="12" type="ORF">FC83_GL000817</name>
</gene>
<evidence type="ECO:0000256" key="7">
    <source>
        <dbReference type="ARBA" id="ARBA00022840"/>
    </source>
</evidence>
<evidence type="ECO:0000256" key="6">
    <source>
        <dbReference type="ARBA" id="ARBA00022741"/>
    </source>
</evidence>
<organism evidence="12 13">
    <name type="scientific">Agrilactobacillus composti DSM 18527 = JCM 14202</name>
    <dbReference type="NCBI Taxonomy" id="1423734"/>
    <lineage>
        <taxon>Bacteria</taxon>
        <taxon>Bacillati</taxon>
        <taxon>Bacillota</taxon>
        <taxon>Bacilli</taxon>
        <taxon>Lactobacillales</taxon>
        <taxon>Lactobacillaceae</taxon>
        <taxon>Agrilactobacillus</taxon>
    </lineage>
</organism>
<dbReference type="InterPro" id="IPR004821">
    <property type="entry name" value="Cyt_trans-like"/>
</dbReference>
<dbReference type="GO" id="GO:0009435">
    <property type="term" value="P:NAD+ biosynthetic process"/>
    <property type="evidence" value="ECO:0007669"/>
    <property type="project" value="UniProtKB-UniRule"/>
</dbReference>
<dbReference type="Pfam" id="PF01467">
    <property type="entry name" value="CTP_transf_like"/>
    <property type="match status" value="1"/>
</dbReference>
<dbReference type="GO" id="GO:0004515">
    <property type="term" value="F:nicotinate-nucleotide adenylyltransferase activity"/>
    <property type="evidence" value="ECO:0007669"/>
    <property type="project" value="UniProtKB-UniRule"/>
</dbReference>
<dbReference type="AlphaFoldDB" id="A0A0R1Y079"/>
<dbReference type="InterPro" id="IPR014729">
    <property type="entry name" value="Rossmann-like_a/b/a_fold"/>
</dbReference>
<keyword evidence="6 10" id="KW-0547">Nucleotide-binding</keyword>
<dbReference type="STRING" id="1423734.FC83_GL000817"/>
<dbReference type="Proteomes" id="UP000051236">
    <property type="component" value="Unassembled WGS sequence"/>
</dbReference>
<evidence type="ECO:0000256" key="5">
    <source>
        <dbReference type="ARBA" id="ARBA00022695"/>
    </source>
</evidence>
<dbReference type="NCBIfam" id="NF000841">
    <property type="entry name" value="PRK00071.1-4"/>
    <property type="match status" value="1"/>
</dbReference>
<comment type="function">
    <text evidence="1 10">Catalyzes the reversible adenylation of nicotinate mononucleotide (NaMN) to nicotinic acid adenine dinucleotide (NaAD).</text>
</comment>
<dbReference type="RefSeq" id="WP_057002383.1">
    <property type="nucleotide sequence ID" value="NZ_AZGA01000011.1"/>
</dbReference>
<dbReference type="SUPFAM" id="SSF52374">
    <property type="entry name" value="Nucleotidylyl transferase"/>
    <property type="match status" value="1"/>
</dbReference>
<dbReference type="EC" id="2.7.7.18" evidence="10"/>
<comment type="catalytic activity">
    <reaction evidence="9 10">
        <text>nicotinate beta-D-ribonucleotide + ATP + H(+) = deamido-NAD(+) + diphosphate</text>
        <dbReference type="Rhea" id="RHEA:22860"/>
        <dbReference type="ChEBI" id="CHEBI:15378"/>
        <dbReference type="ChEBI" id="CHEBI:30616"/>
        <dbReference type="ChEBI" id="CHEBI:33019"/>
        <dbReference type="ChEBI" id="CHEBI:57502"/>
        <dbReference type="ChEBI" id="CHEBI:58437"/>
        <dbReference type="EC" id="2.7.7.18"/>
    </reaction>
</comment>
<comment type="caution">
    <text evidence="12">The sequence shown here is derived from an EMBL/GenBank/DDBJ whole genome shotgun (WGS) entry which is preliminary data.</text>
</comment>
<dbReference type="NCBIfam" id="TIGR00482">
    <property type="entry name" value="nicotinate (nicotinamide) nucleotide adenylyltransferase"/>
    <property type="match status" value="1"/>
</dbReference>
<protein>
    <recommendedName>
        <fullName evidence="10">Probable nicotinate-nucleotide adenylyltransferase</fullName>
        <ecNumber evidence="10">2.7.7.18</ecNumber>
    </recommendedName>
    <alternativeName>
        <fullName evidence="10">Deamido-NAD(+) diphosphorylase</fullName>
    </alternativeName>
    <alternativeName>
        <fullName evidence="10">Deamido-NAD(+) pyrophosphorylase</fullName>
    </alternativeName>
    <alternativeName>
        <fullName evidence="10">Nicotinate mononucleotide adenylyltransferase</fullName>
        <shortName evidence="10">NaMN adenylyltransferase</shortName>
    </alternativeName>
</protein>
<proteinExistence type="inferred from homology"/>
<dbReference type="Gene3D" id="3.40.50.620">
    <property type="entry name" value="HUPs"/>
    <property type="match status" value="1"/>
</dbReference>
<comment type="pathway">
    <text evidence="2 10">Cofactor biosynthesis; NAD(+) biosynthesis; deamido-NAD(+) from nicotinate D-ribonucleotide: step 1/1.</text>
</comment>
<dbReference type="EMBL" id="AZGA01000011">
    <property type="protein sequence ID" value="KRM35790.1"/>
    <property type="molecule type" value="Genomic_DNA"/>
</dbReference>
<evidence type="ECO:0000313" key="13">
    <source>
        <dbReference type="Proteomes" id="UP000051236"/>
    </source>
</evidence>
<evidence type="ECO:0000256" key="3">
    <source>
        <dbReference type="ARBA" id="ARBA00022642"/>
    </source>
</evidence>
<accession>A0A0R1Y079</accession>
<comment type="similarity">
    <text evidence="10">Belongs to the NadD family.</text>
</comment>
<dbReference type="PATRIC" id="fig|1423734.3.peg.826"/>
<evidence type="ECO:0000313" key="12">
    <source>
        <dbReference type="EMBL" id="KRM35790.1"/>
    </source>
</evidence>
<keyword evidence="4 10" id="KW-0808">Transferase</keyword>
<dbReference type="PANTHER" id="PTHR39321">
    <property type="entry name" value="NICOTINATE-NUCLEOTIDE ADENYLYLTRANSFERASE-RELATED"/>
    <property type="match status" value="1"/>
</dbReference>
<dbReference type="NCBIfam" id="NF000840">
    <property type="entry name" value="PRK00071.1-3"/>
    <property type="match status" value="1"/>
</dbReference>
<dbReference type="NCBIfam" id="TIGR00125">
    <property type="entry name" value="cyt_tran_rel"/>
    <property type="match status" value="1"/>
</dbReference>
<sequence length="217" mass="25195">MQTRTTTLKQPVISTEVQRKLINLNHRRQVGILGGTFNPPHLGHLVMADQVMKQLALEKVLFMPDSQPPHVDEKQTISGKLRQAMVERAIFDNLNFELETAELQRGGVSYTYDTIKILKQRHPDTDYYFIIGGDMVAYLPKWHRIDELVKLVRFVGVRRRDFSVHTPYPVIWVDSPLIDISSSTIRQRVANHQSIHYLVPEGVEDYIYEKGLYVERK</sequence>
<dbReference type="PANTHER" id="PTHR39321:SF3">
    <property type="entry name" value="PHOSPHOPANTETHEINE ADENYLYLTRANSFERASE"/>
    <property type="match status" value="1"/>
</dbReference>